<feature type="region of interest" description="Disordered" evidence="11">
    <location>
        <begin position="172"/>
        <end position="238"/>
    </location>
</feature>
<dbReference type="InterPro" id="IPR008271">
    <property type="entry name" value="Ser/Thr_kinase_AS"/>
</dbReference>
<evidence type="ECO:0000313" key="15">
    <source>
        <dbReference type="Proteomes" id="UP000244073"/>
    </source>
</evidence>
<dbReference type="RefSeq" id="XP_040755248.1">
    <property type="nucleotide sequence ID" value="XM_040898120.1"/>
</dbReference>
<dbReference type="Pfam" id="PF00069">
    <property type="entry name" value="Pkinase"/>
    <property type="match status" value="2"/>
</dbReference>
<feature type="transmembrane region" description="Helical" evidence="12">
    <location>
        <begin position="897"/>
        <end position="918"/>
    </location>
</feature>
<dbReference type="GO" id="GO:0005794">
    <property type="term" value="C:Golgi apparatus"/>
    <property type="evidence" value="ECO:0007669"/>
    <property type="project" value="TreeGrafter"/>
</dbReference>
<dbReference type="GeneID" id="63815002"/>
<dbReference type="InterPro" id="IPR011009">
    <property type="entry name" value="Kinase-like_dom_sf"/>
</dbReference>
<evidence type="ECO:0000256" key="12">
    <source>
        <dbReference type="SAM" id="Phobius"/>
    </source>
</evidence>
<comment type="catalytic activity">
    <reaction evidence="8">
        <text>L-threonyl-[protein] + ATP = O-phospho-L-threonyl-[protein] + ADP + H(+)</text>
        <dbReference type="Rhea" id="RHEA:46608"/>
        <dbReference type="Rhea" id="RHEA-COMP:11060"/>
        <dbReference type="Rhea" id="RHEA-COMP:11605"/>
        <dbReference type="ChEBI" id="CHEBI:15378"/>
        <dbReference type="ChEBI" id="CHEBI:30013"/>
        <dbReference type="ChEBI" id="CHEBI:30616"/>
        <dbReference type="ChEBI" id="CHEBI:61977"/>
        <dbReference type="ChEBI" id="CHEBI:456216"/>
        <dbReference type="EC" id="2.7.11.1"/>
    </reaction>
</comment>
<dbReference type="PANTHER" id="PTHR45998">
    <property type="entry name" value="SERINE/THREONINE-PROTEIN KINASE 16"/>
    <property type="match status" value="1"/>
</dbReference>
<feature type="transmembrane region" description="Helical" evidence="12">
    <location>
        <begin position="728"/>
        <end position="745"/>
    </location>
</feature>
<feature type="transmembrane region" description="Helical" evidence="12">
    <location>
        <begin position="518"/>
        <end position="535"/>
    </location>
</feature>
<protein>
    <recommendedName>
        <fullName evidence="2">non-specific serine/threonine protein kinase</fullName>
        <ecNumber evidence="2">2.7.11.1</ecNumber>
    </recommendedName>
</protein>
<keyword evidence="4" id="KW-0808">Transferase</keyword>
<keyword evidence="12" id="KW-0812">Transmembrane</keyword>
<dbReference type="PROSITE" id="PS50011">
    <property type="entry name" value="PROTEIN_KINASE_DOM"/>
    <property type="match status" value="1"/>
</dbReference>
<feature type="compositionally biased region" description="Acidic residues" evidence="11">
    <location>
        <begin position="209"/>
        <end position="223"/>
    </location>
</feature>
<evidence type="ECO:0000256" key="4">
    <source>
        <dbReference type="ARBA" id="ARBA00022679"/>
    </source>
</evidence>
<feature type="binding site" evidence="10">
    <location>
        <position position="61"/>
    </location>
    <ligand>
        <name>ATP</name>
        <dbReference type="ChEBI" id="CHEBI:30616"/>
    </ligand>
</feature>
<dbReference type="GO" id="GO:0006624">
    <property type="term" value="P:vacuolar protein processing"/>
    <property type="evidence" value="ECO:0007669"/>
    <property type="project" value="TreeGrafter"/>
</dbReference>
<dbReference type="GO" id="GO:0004674">
    <property type="term" value="F:protein serine/threonine kinase activity"/>
    <property type="evidence" value="ECO:0007669"/>
    <property type="project" value="UniProtKB-KW"/>
</dbReference>
<dbReference type="EC" id="2.7.11.1" evidence="2"/>
<dbReference type="OrthoDB" id="248923at2759"/>
<feature type="domain" description="Protein kinase" evidence="13">
    <location>
        <begin position="32"/>
        <end position="412"/>
    </location>
</feature>
<dbReference type="GO" id="GO:0005773">
    <property type="term" value="C:vacuole"/>
    <property type="evidence" value="ECO:0007669"/>
    <property type="project" value="GOC"/>
</dbReference>
<evidence type="ECO:0000256" key="11">
    <source>
        <dbReference type="SAM" id="MobiDB-lite"/>
    </source>
</evidence>
<dbReference type="FunFam" id="1.10.510.10:FF:000728">
    <property type="entry name" value="Serine/threonine protein kinase, putative"/>
    <property type="match status" value="1"/>
</dbReference>
<comment type="catalytic activity">
    <reaction evidence="9">
        <text>L-seryl-[protein] + ATP = O-phospho-L-seryl-[protein] + ADP + H(+)</text>
        <dbReference type="Rhea" id="RHEA:17989"/>
        <dbReference type="Rhea" id="RHEA-COMP:9863"/>
        <dbReference type="Rhea" id="RHEA-COMP:11604"/>
        <dbReference type="ChEBI" id="CHEBI:15378"/>
        <dbReference type="ChEBI" id="CHEBI:29999"/>
        <dbReference type="ChEBI" id="CHEBI:30616"/>
        <dbReference type="ChEBI" id="CHEBI:83421"/>
        <dbReference type="ChEBI" id="CHEBI:456216"/>
        <dbReference type="EC" id="2.7.11.1"/>
    </reaction>
</comment>
<sequence>MAQYFFDLLYNFTDCMCCFPSTPQLKINNRSFKMLRLLGEGGFSYVYLVQDKASSELFALKKIRCPFGQESVSQALKEVEAYSLFTSESNIIHSIDHCVSTEPGSKFRSDGGDPGSKTVYILLPYYQRGNLQDAINANLVNHSRFPEKRLMILVLGVANALRAMHLYRVKSGSGPTRKAKAARREGAEAGSESTVRMGKAKRRASQLAGEDDSEHEPLMDDEVTQSQEGVQDGGLRPYAHRDIKPGNIMIEDDGQTPILMDLGSLAPSPIAITSRSLALAVQDTAAEHSTMPYRAPELFDVKTGSIIDTKVDIWSLGCTLYACLVGKSPFEARSEETGGSLSMCVLGGDWRFPDEKSGATKGKGKAGSEEAKPDSATFISAPVKEIVRRCLQVEPADRPDIDELIQILKDVIQELPDDDDIGDQSAIPGTLTIVDTGHVLAARHLERGENDIVLVPEPSSDPDDPLNWSPRRKLLSTVCVSVYTLFAGIACAVVYSVLTQISEETGISISTLNEGTGYLFLLAGWGLLFWQPFALQYGKRVTYMISLLGILGTMVWGPYVSSNGEWIARSVISGFFAAPIEALPEISVTDVYFTHERGTYMGLYAFFLAGSNYFAPVISGFIAEYQSWEWVFYWPAIFSGASIVILFFFMEETNYMRKKPGSIPEAPTEALSPSPEYADKEKSPASNAVHQSDPEVGAVYSKKTYLQKLSLVGPRQVRNNMFRRLWQTIYYLSWPVIFYAGYILVRVVPHLVQCAKRNLLFDSWWFMYSSTSRSLFTGRFSDWLTLKLARRNGGVMEAEHRLWPFALCLVLVPGSLLLWGIGAAHEVHWFGLLVGMCLLALTNTCGITLSVNYLVDSYRELSGDAMATVILVRNTMSFAMSYGITPWIQNLGYQNCFISAAFVGLACSALFLPMIKWGKMFRARSRERYWMIVEENWEKGMGHN</sequence>
<dbReference type="Proteomes" id="UP000244073">
    <property type="component" value="Unassembled WGS sequence"/>
</dbReference>
<feature type="transmembrane region" description="Helical" evidence="12">
    <location>
        <begin position="603"/>
        <end position="625"/>
    </location>
</feature>
<proteinExistence type="predicted"/>
<feature type="transmembrane region" description="Helical" evidence="12">
    <location>
        <begin position="474"/>
        <end position="498"/>
    </location>
</feature>
<dbReference type="PROSITE" id="PS00108">
    <property type="entry name" value="PROTEIN_KINASE_ST"/>
    <property type="match status" value="1"/>
</dbReference>
<reference evidence="14 15" key="1">
    <citation type="journal article" date="2018" name="Proc. Natl. Acad. Sci. U.S.A.">
        <title>Linking secondary metabolites to gene clusters through genome sequencing of six diverse Aspergillus species.</title>
        <authorList>
            <person name="Kaerboelling I."/>
            <person name="Vesth T.C."/>
            <person name="Frisvad J.C."/>
            <person name="Nybo J.L."/>
            <person name="Theobald S."/>
            <person name="Kuo A."/>
            <person name="Bowyer P."/>
            <person name="Matsuda Y."/>
            <person name="Mondo S."/>
            <person name="Lyhne E.K."/>
            <person name="Kogle M.E."/>
            <person name="Clum A."/>
            <person name="Lipzen A."/>
            <person name="Salamov A."/>
            <person name="Ngan C.Y."/>
            <person name="Daum C."/>
            <person name="Chiniquy J."/>
            <person name="Barry K."/>
            <person name="LaButti K."/>
            <person name="Haridas S."/>
            <person name="Simmons B.A."/>
            <person name="Magnuson J.K."/>
            <person name="Mortensen U.H."/>
            <person name="Larsen T.O."/>
            <person name="Grigoriev I.V."/>
            <person name="Baker S.E."/>
            <person name="Andersen M.R."/>
        </authorList>
    </citation>
    <scope>NUCLEOTIDE SEQUENCE [LARGE SCALE GENOMIC DNA]</scope>
    <source>
        <strain evidence="14 15">IBT 24754</strain>
    </source>
</reference>
<dbReference type="Gene3D" id="1.20.1250.20">
    <property type="entry name" value="MFS general substrate transporter like domains"/>
    <property type="match status" value="1"/>
</dbReference>
<dbReference type="SMART" id="SM00220">
    <property type="entry name" value="S_TKc"/>
    <property type="match status" value="1"/>
</dbReference>
<accession>A0A2T5M5S2</accession>
<evidence type="ECO:0000259" key="13">
    <source>
        <dbReference type="PROSITE" id="PS50011"/>
    </source>
</evidence>
<keyword evidence="12" id="KW-1133">Transmembrane helix</keyword>
<evidence type="ECO:0000256" key="10">
    <source>
        <dbReference type="PROSITE-ProRule" id="PRU10141"/>
    </source>
</evidence>
<dbReference type="PANTHER" id="PTHR45998:SF2">
    <property type="entry name" value="SERINE_THREONINE-PROTEIN KINASE 16"/>
    <property type="match status" value="1"/>
</dbReference>
<feature type="transmembrane region" description="Helical" evidence="12">
    <location>
        <begin position="631"/>
        <end position="650"/>
    </location>
</feature>
<keyword evidence="6" id="KW-0418">Kinase</keyword>
<organism evidence="14 15">
    <name type="scientific">Aspergillus ochraceoroseus IBT 24754</name>
    <dbReference type="NCBI Taxonomy" id="1392256"/>
    <lineage>
        <taxon>Eukaryota</taxon>
        <taxon>Fungi</taxon>
        <taxon>Dikarya</taxon>
        <taxon>Ascomycota</taxon>
        <taxon>Pezizomycotina</taxon>
        <taxon>Eurotiomycetes</taxon>
        <taxon>Eurotiomycetidae</taxon>
        <taxon>Eurotiales</taxon>
        <taxon>Aspergillaceae</taxon>
        <taxon>Aspergillus</taxon>
        <taxon>Aspergillus subgen. Nidulantes</taxon>
    </lineage>
</organism>
<evidence type="ECO:0000256" key="9">
    <source>
        <dbReference type="ARBA" id="ARBA00048679"/>
    </source>
</evidence>
<evidence type="ECO:0000256" key="5">
    <source>
        <dbReference type="ARBA" id="ARBA00022741"/>
    </source>
</evidence>
<evidence type="ECO:0000256" key="3">
    <source>
        <dbReference type="ARBA" id="ARBA00022527"/>
    </source>
</evidence>
<name>A0A2T5M5S2_9EURO</name>
<dbReference type="InterPro" id="IPR052239">
    <property type="entry name" value="Ser/Thr-specific_kinases"/>
</dbReference>
<dbReference type="SUPFAM" id="SSF103473">
    <property type="entry name" value="MFS general substrate transporter"/>
    <property type="match status" value="1"/>
</dbReference>
<dbReference type="GO" id="GO:0032889">
    <property type="term" value="P:regulation of vacuole fusion, non-autophagic"/>
    <property type="evidence" value="ECO:0007669"/>
    <property type="project" value="TreeGrafter"/>
</dbReference>
<feature type="region of interest" description="Disordered" evidence="11">
    <location>
        <begin position="660"/>
        <end position="691"/>
    </location>
</feature>
<dbReference type="Gene3D" id="3.30.200.20">
    <property type="entry name" value="Phosphorylase Kinase, domain 1"/>
    <property type="match status" value="1"/>
</dbReference>
<comment type="caution">
    <text evidence="14">The sequence shown here is derived from an EMBL/GenBank/DDBJ whole genome shotgun (WGS) entry which is preliminary data.</text>
</comment>
<dbReference type="Pfam" id="PF07690">
    <property type="entry name" value="MFS_1"/>
    <property type="match status" value="1"/>
</dbReference>
<dbReference type="PROSITE" id="PS00107">
    <property type="entry name" value="PROTEIN_KINASE_ATP"/>
    <property type="match status" value="1"/>
</dbReference>
<dbReference type="FunFam" id="3.30.200.20:FF:000374">
    <property type="entry name" value="Serine/threonine protein kinase"/>
    <property type="match status" value="1"/>
</dbReference>
<evidence type="ECO:0000313" key="14">
    <source>
        <dbReference type="EMBL" id="PTU23856.1"/>
    </source>
</evidence>
<evidence type="ECO:0000256" key="6">
    <source>
        <dbReference type="ARBA" id="ARBA00022777"/>
    </source>
</evidence>
<dbReference type="Gene3D" id="1.10.510.10">
    <property type="entry name" value="Transferase(Phosphotransferase) domain 1"/>
    <property type="match status" value="1"/>
</dbReference>
<dbReference type="VEuPathDB" id="FungiDB:P175DRAFT_0505641"/>
<comment type="subcellular location">
    <subcellularLocation>
        <location evidence="1">Membrane</location>
        <topology evidence="1">Multi-pass membrane protein</topology>
    </subcellularLocation>
</comment>
<feature type="transmembrane region" description="Helical" evidence="12">
    <location>
        <begin position="867"/>
        <end position="885"/>
    </location>
</feature>
<feature type="transmembrane region" description="Helical" evidence="12">
    <location>
        <begin position="827"/>
        <end position="855"/>
    </location>
</feature>
<evidence type="ECO:0000256" key="7">
    <source>
        <dbReference type="ARBA" id="ARBA00022840"/>
    </source>
</evidence>
<dbReference type="AlphaFoldDB" id="A0A2T5M5S2"/>
<feature type="transmembrane region" description="Helical" evidence="12">
    <location>
        <begin position="802"/>
        <end position="821"/>
    </location>
</feature>
<keyword evidence="7 10" id="KW-0067">ATP-binding</keyword>
<feature type="region of interest" description="Disordered" evidence="11">
    <location>
        <begin position="355"/>
        <end position="374"/>
    </location>
</feature>
<dbReference type="GO" id="GO:0016020">
    <property type="term" value="C:membrane"/>
    <property type="evidence" value="ECO:0007669"/>
    <property type="project" value="UniProtKB-SubCell"/>
</dbReference>
<dbReference type="InterPro" id="IPR017441">
    <property type="entry name" value="Protein_kinase_ATP_BS"/>
</dbReference>
<dbReference type="GO" id="GO:0022857">
    <property type="term" value="F:transmembrane transporter activity"/>
    <property type="evidence" value="ECO:0007669"/>
    <property type="project" value="InterPro"/>
</dbReference>
<gene>
    <name evidence="14" type="ORF">P175DRAFT_0505641</name>
</gene>
<keyword evidence="12" id="KW-0472">Membrane</keyword>
<evidence type="ECO:0000256" key="2">
    <source>
        <dbReference type="ARBA" id="ARBA00012513"/>
    </source>
</evidence>
<dbReference type="GO" id="GO:0005524">
    <property type="term" value="F:ATP binding"/>
    <property type="evidence" value="ECO:0007669"/>
    <property type="project" value="UniProtKB-UniRule"/>
</dbReference>
<dbReference type="InterPro" id="IPR000719">
    <property type="entry name" value="Prot_kinase_dom"/>
</dbReference>
<evidence type="ECO:0000256" key="8">
    <source>
        <dbReference type="ARBA" id="ARBA00047899"/>
    </source>
</evidence>
<keyword evidence="3" id="KW-0723">Serine/threonine-protein kinase</keyword>
<dbReference type="InterPro" id="IPR011701">
    <property type="entry name" value="MFS"/>
</dbReference>
<dbReference type="InterPro" id="IPR036259">
    <property type="entry name" value="MFS_trans_sf"/>
</dbReference>
<keyword evidence="5 10" id="KW-0547">Nucleotide-binding</keyword>
<evidence type="ECO:0000256" key="1">
    <source>
        <dbReference type="ARBA" id="ARBA00004141"/>
    </source>
</evidence>
<dbReference type="SUPFAM" id="SSF56112">
    <property type="entry name" value="Protein kinase-like (PK-like)"/>
    <property type="match status" value="1"/>
</dbReference>
<dbReference type="EMBL" id="MSFN02000001">
    <property type="protein sequence ID" value="PTU23856.1"/>
    <property type="molecule type" value="Genomic_DNA"/>
</dbReference>
<feature type="transmembrane region" description="Helical" evidence="12">
    <location>
        <begin position="542"/>
        <end position="560"/>
    </location>
</feature>